<dbReference type="GO" id="GO:0000981">
    <property type="term" value="F:DNA-binding transcription factor activity, RNA polymerase II-specific"/>
    <property type="evidence" value="ECO:0007669"/>
    <property type="project" value="InterPro"/>
</dbReference>
<name>A0A084B173_STACB</name>
<dbReference type="SUPFAM" id="SSF57701">
    <property type="entry name" value="Zn2/Cys6 DNA-binding domain"/>
    <property type="match status" value="1"/>
</dbReference>
<dbReference type="PANTHER" id="PTHR47785">
    <property type="entry name" value="ZN(II)2CYS6 TRANSCRIPTION FACTOR (EUROFUNG)-RELATED-RELATED"/>
    <property type="match status" value="1"/>
</dbReference>
<dbReference type="Proteomes" id="UP000028045">
    <property type="component" value="Unassembled WGS sequence"/>
</dbReference>
<proteinExistence type="predicted"/>
<keyword evidence="5" id="KW-1185">Reference proteome</keyword>
<feature type="region of interest" description="Disordered" evidence="2">
    <location>
        <begin position="1"/>
        <end position="43"/>
    </location>
</feature>
<dbReference type="PROSITE" id="PS50048">
    <property type="entry name" value="ZN2_CY6_FUNGAL_2"/>
    <property type="match status" value="1"/>
</dbReference>
<dbReference type="Pfam" id="PF00172">
    <property type="entry name" value="Zn_clus"/>
    <property type="match status" value="1"/>
</dbReference>
<dbReference type="PANTHER" id="PTHR47785:SF5">
    <property type="entry name" value="ZN(II)2CYS6 TRANSCRIPTION FACTOR (EUROFUNG)"/>
    <property type="match status" value="1"/>
</dbReference>
<dbReference type="InterPro" id="IPR036864">
    <property type="entry name" value="Zn2-C6_fun-type_DNA-bd_sf"/>
</dbReference>
<sequence length="534" mass="58917">MPVWPNRPHEQATSDGARPATPQMAYESGETRPSQPPRGQKRPLAATALRTAVACRACRDRKTRCSGHQPTCRYCAKAGLVCEYNAGAVVAPLPGQSSVSLDEWGDKILRAVDTLAEEIHGSRLPLDRSCSEQSSSPWYTANVQNGDGEIDDEVLTSTAMVQSCSKRRRISPKPQRLGTITIPEVSFVTGLSSILTWSTFSASHNSALESASCTVPELHALIASFTAHFLPSMPVVDLEDTRRLVVDIGEYGVAWTANSCLILLIAALGSICQIDHPCARQQLAQLAPNRANGRGGYQRQASIAKRYWNMARKRLTWATDASGLLAGQCHFLAGILAAHKDLQSWHAELPPHLRFSLGPDSLSLDQVAGPDANHDGRQQLRYSYRETEELILRPSLFLLLHVQCLQRTRPDTEERPETLKHVLEEHITAQLRKTNVKHRAALLSRLQLCLEPNFPGALLLEIGWLRRQTCAALSLLSIASDRACDHYGDWVSSGTAPLDGMVALAEEFFIQDSLCSDTSQVYLDLLRQHRSQRT</sequence>
<dbReference type="OrthoDB" id="10261408at2759"/>
<dbReference type="InterPro" id="IPR053181">
    <property type="entry name" value="EcdB-like_regulator"/>
</dbReference>
<dbReference type="InterPro" id="IPR001138">
    <property type="entry name" value="Zn2Cys6_DnaBD"/>
</dbReference>
<feature type="domain" description="Zn(2)-C6 fungal-type" evidence="3">
    <location>
        <begin position="54"/>
        <end position="84"/>
    </location>
</feature>
<protein>
    <recommendedName>
        <fullName evidence="3">Zn(2)-C6 fungal-type domain-containing protein</fullName>
    </recommendedName>
</protein>
<gene>
    <name evidence="4" type="ORF">S7711_05894</name>
</gene>
<reference evidence="4 5" key="1">
    <citation type="journal article" date="2014" name="BMC Genomics">
        <title>Comparative genome sequencing reveals chemotype-specific gene clusters in the toxigenic black mold Stachybotrys.</title>
        <authorList>
            <person name="Semeiks J."/>
            <person name="Borek D."/>
            <person name="Otwinowski Z."/>
            <person name="Grishin N.V."/>
        </authorList>
    </citation>
    <scope>NUCLEOTIDE SEQUENCE [LARGE SCALE GENOMIC DNA]</scope>
    <source>
        <strain evidence="5">CBS 109288 / IBT 7711</strain>
    </source>
</reference>
<evidence type="ECO:0000313" key="5">
    <source>
        <dbReference type="Proteomes" id="UP000028045"/>
    </source>
</evidence>
<dbReference type="Gene3D" id="4.10.240.10">
    <property type="entry name" value="Zn(2)-C6 fungal-type DNA-binding domain"/>
    <property type="match status" value="1"/>
</dbReference>
<evidence type="ECO:0000256" key="1">
    <source>
        <dbReference type="ARBA" id="ARBA00023242"/>
    </source>
</evidence>
<keyword evidence="1" id="KW-0539">Nucleus</keyword>
<dbReference type="SMART" id="SM00066">
    <property type="entry name" value="GAL4"/>
    <property type="match status" value="1"/>
</dbReference>
<organism evidence="4 5">
    <name type="scientific">Stachybotrys chartarum (strain CBS 109288 / IBT 7711)</name>
    <name type="common">Toxic black mold</name>
    <name type="synonym">Stilbospora chartarum</name>
    <dbReference type="NCBI Taxonomy" id="1280523"/>
    <lineage>
        <taxon>Eukaryota</taxon>
        <taxon>Fungi</taxon>
        <taxon>Dikarya</taxon>
        <taxon>Ascomycota</taxon>
        <taxon>Pezizomycotina</taxon>
        <taxon>Sordariomycetes</taxon>
        <taxon>Hypocreomycetidae</taxon>
        <taxon>Hypocreales</taxon>
        <taxon>Stachybotryaceae</taxon>
        <taxon>Stachybotrys</taxon>
    </lineage>
</organism>
<evidence type="ECO:0000256" key="2">
    <source>
        <dbReference type="SAM" id="MobiDB-lite"/>
    </source>
</evidence>
<dbReference type="GO" id="GO:0008270">
    <property type="term" value="F:zinc ion binding"/>
    <property type="evidence" value="ECO:0007669"/>
    <property type="project" value="InterPro"/>
</dbReference>
<dbReference type="CDD" id="cd00067">
    <property type="entry name" value="GAL4"/>
    <property type="match status" value="1"/>
</dbReference>
<dbReference type="AlphaFoldDB" id="A0A084B173"/>
<accession>A0A084B173</accession>
<evidence type="ECO:0000313" key="4">
    <source>
        <dbReference type="EMBL" id="KEY71302.1"/>
    </source>
</evidence>
<evidence type="ECO:0000259" key="3">
    <source>
        <dbReference type="PROSITE" id="PS50048"/>
    </source>
</evidence>
<dbReference type="EMBL" id="KL648331">
    <property type="protein sequence ID" value="KEY71302.1"/>
    <property type="molecule type" value="Genomic_DNA"/>
</dbReference>
<dbReference type="HOGENOM" id="CLU_510151_0_0_1"/>
<dbReference type="PROSITE" id="PS00463">
    <property type="entry name" value="ZN2_CY6_FUNGAL_1"/>
    <property type="match status" value="1"/>
</dbReference>